<dbReference type="Proteomes" id="UP000612746">
    <property type="component" value="Unassembled WGS sequence"/>
</dbReference>
<dbReference type="AlphaFoldDB" id="A0A8H7UM34"/>
<organism evidence="1 2">
    <name type="scientific">Umbelopsis vinacea</name>
    <dbReference type="NCBI Taxonomy" id="44442"/>
    <lineage>
        <taxon>Eukaryota</taxon>
        <taxon>Fungi</taxon>
        <taxon>Fungi incertae sedis</taxon>
        <taxon>Mucoromycota</taxon>
        <taxon>Mucoromycotina</taxon>
        <taxon>Umbelopsidomycetes</taxon>
        <taxon>Umbelopsidales</taxon>
        <taxon>Umbelopsidaceae</taxon>
        <taxon>Umbelopsis</taxon>
    </lineage>
</organism>
<keyword evidence="2" id="KW-1185">Reference proteome</keyword>
<evidence type="ECO:0000313" key="1">
    <source>
        <dbReference type="EMBL" id="KAG2186757.1"/>
    </source>
</evidence>
<proteinExistence type="predicted"/>
<accession>A0A8H7UM34</accession>
<comment type="caution">
    <text evidence="1">The sequence shown here is derived from an EMBL/GenBank/DDBJ whole genome shotgun (WGS) entry which is preliminary data.</text>
</comment>
<dbReference type="EMBL" id="JAEPRA010000004">
    <property type="protein sequence ID" value="KAG2186757.1"/>
    <property type="molecule type" value="Genomic_DNA"/>
</dbReference>
<sequence>MEVVLSFTTSCIEPFYVDWVTVSDTTEEHSNNGFFDMQIEFVNEQDIDMNSMQLFRWREKKTIFQTITGPPPDGRYFIVTRISICAKKVAAMLEEYLNIDIDQSCLLPTLDSLLDYPE</sequence>
<evidence type="ECO:0000313" key="2">
    <source>
        <dbReference type="Proteomes" id="UP000612746"/>
    </source>
</evidence>
<protein>
    <submittedName>
        <fullName evidence="1">Uncharacterized protein</fullName>
    </submittedName>
</protein>
<name>A0A8H7UM34_9FUNG</name>
<dbReference type="OrthoDB" id="2342659at2759"/>
<gene>
    <name evidence="1" type="ORF">INT44_002983</name>
</gene>
<reference evidence="1" key="1">
    <citation type="submission" date="2020-12" db="EMBL/GenBank/DDBJ databases">
        <title>Metabolic potential, ecology and presence of endohyphal bacteria is reflected in genomic diversity of Mucoromycotina.</title>
        <authorList>
            <person name="Muszewska A."/>
            <person name="Okrasinska A."/>
            <person name="Steczkiewicz K."/>
            <person name="Drgas O."/>
            <person name="Orlowska M."/>
            <person name="Perlinska-Lenart U."/>
            <person name="Aleksandrzak-Piekarczyk T."/>
            <person name="Szatraj K."/>
            <person name="Zielenkiewicz U."/>
            <person name="Pilsyk S."/>
            <person name="Malc E."/>
            <person name="Mieczkowski P."/>
            <person name="Kruszewska J.S."/>
            <person name="Biernat P."/>
            <person name="Pawlowska J."/>
        </authorList>
    </citation>
    <scope>NUCLEOTIDE SEQUENCE</scope>
    <source>
        <strain evidence="1">WA0000051536</strain>
    </source>
</reference>